<gene>
    <name evidence="2" type="ORF">EDB81DRAFT_763665</name>
</gene>
<reference evidence="2" key="1">
    <citation type="journal article" date="2021" name="Nat. Commun.">
        <title>Genetic determinants of endophytism in the Arabidopsis root mycobiome.</title>
        <authorList>
            <person name="Mesny F."/>
            <person name="Miyauchi S."/>
            <person name="Thiergart T."/>
            <person name="Pickel B."/>
            <person name="Atanasova L."/>
            <person name="Karlsson M."/>
            <person name="Huettel B."/>
            <person name="Barry K.W."/>
            <person name="Haridas S."/>
            <person name="Chen C."/>
            <person name="Bauer D."/>
            <person name="Andreopoulos W."/>
            <person name="Pangilinan J."/>
            <person name="LaButti K."/>
            <person name="Riley R."/>
            <person name="Lipzen A."/>
            <person name="Clum A."/>
            <person name="Drula E."/>
            <person name="Henrissat B."/>
            <person name="Kohler A."/>
            <person name="Grigoriev I.V."/>
            <person name="Martin F.M."/>
            <person name="Hacquard S."/>
        </authorList>
    </citation>
    <scope>NUCLEOTIDE SEQUENCE</scope>
    <source>
        <strain evidence="2">MPI-CAGE-AT-0147</strain>
    </source>
</reference>
<organism evidence="2 3">
    <name type="scientific">Dactylonectria macrodidyma</name>
    <dbReference type="NCBI Taxonomy" id="307937"/>
    <lineage>
        <taxon>Eukaryota</taxon>
        <taxon>Fungi</taxon>
        <taxon>Dikarya</taxon>
        <taxon>Ascomycota</taxon>
        <taxon>Pezizomycotina</taxon>
        <taxon>Sordariomycetes</taxon>
        <taxon>Hypocreomycetidae</taxon>
        <taxon>Hypocreales</taxon>
        <taxon>Nectriaceae</taxon>
        <taxon>Dactylonectria</taxon>
    </lineage>
</organism>
<feature type="region of interest" description="Disordered" evidence="1">
    <location>
        <begin position="83"/>
        <end position="124"/>
    </location>
</feature>
<evidence type="ECO:0000256" key="1">
    <source>
        <dbReference type="SAM" id="MobiDB-lite"/>
    </source>
</evidence>
<proteinExistence type="predicted"/>
<dbReference type="OrthoDB" id="5100247at2759"/>
<keyword evidence="3" id="KW-1185">Reference proteome</keyword>
<comment type="caution">
    <text evidence="2">The sequence shown here is derived from an EMBL/GenBank/DDBJ whole genome shotgun (WGS) entry which is preliminary data.</text>
</comment>
<evidence type="ECO:0000313" key="3">
    <source>
        <dbReference type="Proteomes" id="UP000738349"/>
    </source>
</evidence>
<dbReference type="EMBL" id="JAGMUV010000017">
    <property type="protein sequence ID" value="KAH7131003.1"/>
    <property type="molecule type" value="Genomic_DNA"/>
</dbReference>
<dbReference type="AlphaFoldDB" id="A0A9P9E4Z2"/>
<evidence type="ECO:0000313" key="2">
    <source>
        <dbReference type="EMBL" id="KAH7131003.1"/>
    </source>
</evidence>
<name>A0A9P9E4Z2_9HYPO</name>
<accession>A0A9P9E4Z2</accession>
<feature type="compositionally biased region" description="Acidic residues" evidence="1">
    <location>
        <begin position="86"/>
        <end position="108"/>
    </location>
</feature>
<sequence length="124" mass="13612">MYVDSVLEQRFGDAVWARYHMEGGLENGIIHIPPNSDISVLDSIKEDAIGYKTSEPDLYSKALLFYARTSSTDGHPDVIEIIFEADSAEPAEAVDEEVEEDEDGEDDGGEGRDATGNDQSRSNL</sequence>
<dbReference type="Proteomes" id="UP000738349">
    <property type="component" value="Unassembled WGS sequence"/>
</dbReference>
<protein>
    <submittedName>
        <fullName evidence="2">Uncharacterized protein</fullName>
    </submittedName>
</protein>